<evidence type="ECO:0000256" key="1">
    <source>
        <dbReference type="ARBA" id="ARBA00005662"/>
    </source>
</evidence>
<reference evidence="5" key="1">
    <citation type="submission" date="2010-03" db="EMBL/GenBank/DDBJ databases">
        <title>The genome sequence of Ruminococcus sp. 18P13.</title>
        <authorList>
            <consortium name="metaHIT consortium -- http://www.metahit.eu/"/>
            <person name="Pajon A."/>
            <person name="Turner K."/>
            <person name="Parkhill J."/>
            <person name="Bernalier A."/>
        </authorList>
    </citation>
    <scope>NUCLEOTIDE SEQUENCE [LARGE SCALE GENOMIC DNA]</scope>
    <source>
        <strain evidence="5">Type strain: 18P13</strain>
    </source>
</reference>
<name>D4LBB4_RUMC1</name>
<keyword evidence="3" id="KW-0732">Signal</keyword>
<feature type="domain" description="Capsule synthesis protein CapA" evidence="4">
    <location>
        <begin position="64"/>
        <end position="318"/>
    </location>
</feature>
<feature type="signal peptide" evidence="3">
    <location>
        <begin position="1"/>
        <end position="24"/>
    </location>
</feature>
<gene>
    <name evidence="5" type="ordered locus">RUM_07070</name>
</gene>
<dbReference type="BioCyc" id="RCHA213810:RUM_RS03400-MONOMER"/>
<organism evidence="5 6">
    <name type="scientific">Ruminococcus champanellensis (strain DSM 18848 / JCM 17042 / KCTC 15320 / 18P13)</name>
    <dbReference type="NCBI Taxonomy" id="213810"/>
    <lineage>
        <taxon>Bacteria</taxon>
        <taxon>Bacillati</taxon>
        <taxon>Bacillota</taxon>
        <taxon>Clostridia</taxon>
        <taxon>Eubacteriales</taxon>
        <taxon>Oscillospiraceae</taxon>
        <taxon>Ruminococcus</taxon>
    </lineage>
</organism>
<dbReference type="Gene3D" id="3.60.21.10">
    <property type="match status" value="1"/>
</dbReference>
<dbReference type="PANTHER" id="PTHR33393:SF12">
    <property type="entry name" value="CAPSULE BIOSYNTHESIS PROTEIN CAPA"/>
    <property type="match status" value="1"/>
</dbReference>
<dbReference type="CDD" id="cd07381">
    <property type="entry name" value="MPP_CapA"/>
    <property type="match status" value="1"/>
</dbReference>
<evidence type="ECO:0000313" key="6">
    <source>
        <dbReference type="Proteomes" id="UP000007054"/>
    </source>
</evidence>
<keyword evidence="6" id="KW-1185">Reference proteome</keyword>
<dbReference type="SMART" id="SM00854">
    <property type="entry name" value="PGA_cap"/>
    <property type="match status" value="1"/>
</dbReference>
<dbReference type="InterPro" id="IPR029052">
    <property type="entry name" value="Metallo-depent_PP-like"/>
</dbReference>
<evidence type="ECO:0000256" key="2">
    <source>
        <dbReference type="SAM" id="MobiDB-lite"/>
    </source>
</evidence>
<dbReference type="KEGG" id="rch:RUM_07070"/>
<dbReference type="AlphaFoldDB" id="D4LBB4"/>
<sequence length="414" mass="45617">MRIKKGKLAALLCAVLLLPGCSFQSINNSGSGLLSQSSPSDSPQSSAEESREEPTTEPENRKVRVVAVGDNLVQTGVLRAAQSYSTDGTYDFGPCYENVKPYIQAGDVSIINQETLIANDEFPITGSNFNFNSPTQLGQAILDAGFNVITMSNNHMLDKGIDGLIATMNYWDNMRAKNDITVVGAYRDQEDMENIRIREVNGVKMAFVAFTEHTNGIPMPKNTDVKIILTSDTETMKSQIKAADAIADVVVVSVHWGIEDSFVVSDQCRELAQDFVDWGADVILGSHTHTAETMEYLTRQDGTQGFVFYSLGNFISAQTDSFNMLGEMADFDIIVDGQTGEVLISDVKVIPVITHYDDGKLRNLRLYPYSMYTEELANSHGLPVAPLGTAKKFNMDVLNKYIQDNIPVEFQKLD</sequence>
<feature type="chain" id="PRO_5003061299" evidence="3">
    <location>
        <begin position="25"/>
        <end position="414"/>
    </location>
</feature>
<reference evidence="5" key="2">
    <citation type="submission" date="2010-03" db="EMBL/GenBank/DDBJ databases">
        <authorList>
            <person name="Pajon A."/>
        </authorList>
    </citation>
    <scope>NUCLEOTIDE SEQUENCE</scope>
    <source>
        <strain evidence="5">Type strain: 18P13</strain>
    </source>
</reference>
<evidence type="ECO:0000259" key="4">
    <source>
        <dbReference type="SMART" id="SM00854"/>
    </source>
</evidence>
<feature type="compositionally biased region" description="Low complexity" evidence="2">
    <location>
        <begin position="32"/>
        <end position="47"/>
    </location>
</feature>
<dbReference type="InterPro" id="IPR052169">
    <property type="entry name" value="CW_Biosynth-Accessory"/>
</dbReference>
<feature type="region of interest" description="Disordered" evidence="2">
    <location>
        <begin position="32"/>
        <end position="61"/>
    </location>
</feature>
<evidence type="ECO:0000256" key="3">
    <source>
        <dbReference type="SAM" id="SignalP"/>
    </source>
</evidence>
<dbReference type="Pfam" id="PF09587">
    <property type="entry name" value="PGA_cap"/>
    <property type="match status" value="1"/>
</dbReference>
<dbReference type="OrthoDB" id="9810906at2"/>
<dbReference type="Proteomes" id="UP000007054">
    <property type="component" value="Chromosome"/>
</dbReference>
<evidence type="ECO:0000313" key="5">
    <source>
        <dbReference type="EMBL" id="CBL16909.1"/>
    </source>
</evidence>
<dbReference type="PATRIC" id="fig|213810.4.peg.601"/>
<dbReference type="RefSeq" id="WP_015557816.1">
    <property type="nucleotide sequence ID" value="NC_021039.1"/>
</dbReference>
<feature type="compositionally biased region" description="Basic and acidic residues" evidence="2">
    <location>
        <begin position="48"/>
        <end position="61"/>
    </location>
</feature>
<dbReference type="SUPFAM" id="SSF56300">
    <property type="entry name" value="Metallo-dependent phosphatases"/>
    <property type="match status" value="1"/>
</dbReference>
<accession>D4LBB4</accession>
<dbReference type="PANTHER" id="PTHR33393">
    <property type="entry name" value="POLYGLUTAMINE SYNTHESIS ACCESSORY PROTEIN RV0574C-RELATED"/>
    <property type="match status" value="1"/>
</dbReference>
<dbReference type="InterPro" id="IPR019079">
    <property type="entry name" value="Capsule_synth_CapA"/>
</dbReference>
<dbReference type="HOGENOM" id="CLU_038823_0_2_9"/>
<dbReference type="EMBL" id="FP929052">
    <property type="protein sequence ID" value="CBL16909.1"/>
    <property type="molecule type" value="Genomic_DNA"/>
</dbReference>
<comment type="similarity">
    <text evidence="1">Belongs to the CapA family.</text>
</comment>
<dbReference type="STRING" id="213810.RUM_07070"/>
<proteinExistence type="inferred from homology"/>
<protein>
    <submittedName>
        <fullName evidence="5">Bacterial capsule synthesis protein PGA_cap</fullName>
    </submittedName>
</protein>
<dbReference type="GeneID" id="83155505"/>